<reference evidence="1" key="1">
    <citation type="journal article" date="2014" name="Front. Microbiol.">
        <title>High frequency of phylogenetically diverse reductive dehalogenase-homologous genes in deep subseafloor sedimentary metagenomes.</title>
        <authorList>
            <person name="Kawai M."/>
            <person name="Futagami T."/>
            <person name="Toyoda A."/>
            <person name="Takaki Y."/>
            <person name="Nishi S."/>
            <person name="Hori S."/>
            <person name="Arai W."/>
            <person name="Tsubouchi T."/>
            <person name="Morono Y."/>
            <person name="Uchiyama I."/>
            <person name="Ito T."/>
            <person name="Fujiyama A."/>
            <person name="Inagaki F."/>
            <person name="Takami H."/>
        </authorList>
    </citation>
    <scope>NUCLEOTIDE SEQUENCE</scope>
    <source>
        <strain evidence="1">Expedition CK06-06</strain>
    </source>
</reference>
<organism evidence="1">
    <name type="scientific">marine sediment metagenome</name>
    <dbReference type="NCBI Taxonomy" id="412755"/>
    <lineage>
        <taxon>unclassified sequences</taxon>
        <taxon>metagenomes</taxon>
        <taxon>ecological metagenomes</taxon>
    </lineage>
</organism>
<name>X1ILG1_9ZZZZ</name>
<accession>X1ILG1</accession>
<dbReference type="AlphaFoldDB" id="X1ILG1"/>
<comment type="caution">
    <text evidence="1">The sequence shown here is derived from an EMBL/GenBank/DDBJ whole genome shotgun (WGS) entry which is preliminary data.</text>
</comment>
<protein>
    <recommendedName>
        <fullName evidence="2">Alpha/beta hydrolase</fullName>
    </recommendedName>
</protein>
<feature type="non-terminal residue" evidence="1">
    <location>
        <position position="1"/>
    </location>
</feature>
<proteinExistence type="predicted"/>
<evidence type="ECO:0008006" key="2">
    <source>
        <dbReference type="Google" id="ProtNLM"/>
    </source>
</evidence>
<dbReference type="EMBL" id="BARU01028392">
    <property type="protein sequence ID" value="GAH70080.1"/>
    <property type="molecule type" value="Genomic_DNA"/>
</dbReference>
<evidence type="ECO:0000313" key="1">
    <source>
        <dbReference type="EMBL" id="GAH70080.1"/>
    </source>
</evidence>
<gene>
    <name evidence="1" type="ORF">S03H2_45322</name>
</gene>
<sequence length="49" mass="5872">LAEEYYNSLEAPIKSFTWFENSAHDVYYDEPDEFNQEMIRIENEVLNPA</sequence>